<feature type="region of interest" description="Disordered" evidence="1">
    <location>
        <begin position="420"/>
        <end position="494"/>
    </location>
</feature>
<feature type="transmembrane region" description="Helical" evidence="2">
    <location>
        <begin position="395"/>
        <end position="414"/>
    </location>
</feature>
<dbReference type="AlphaFoldDB" id="A0ABD7CVB7"/>
<dbReference type="GeneID" id="63982522"/>
<feature type="transmembrane region" description="Helical" evidence="2">
    <location>
        <begin position="95"/>
        <end position="117"/>
    </location>
</feature>
<evidence type="ECO:0000313" key="4">
    <source>
        <dbReference type="EMBL" id="QRV43339.1"/>
    </source>
</evidence>
<feature type="transmembrane region" description="Helical" evidence="2">
    <location>
        <begin position="341"/>
        <end position="363"/>
    </location>
</feature>
<reference evidence="5 6" key="1">
    <citation type="submission" date="2021-02" db="EMBL/GenBank/DDBJ databases">
        <title>FDA dAtabase for Regulatory Grade micrObial Sequences (FDA-ARGOS): Supporting development and validation of Infectious Disease Dx tests.</title>
        <authorList>
            <person name="Sproer C."/>
            <person name="Gronow S."/>
            <person name="Severitt S."/>
            <person name="Schroder I."/>
            <person name="Tallon L."/>
            <person name="Sadzewicz L."/>
            <person name="Zhao X."/>
            <person name="Boylan J."/>
            <person name="Ott S."/>
            <person name="Bowen H."/>
            <person name="Vavikolanu K."/>
            <person name="Mehta A."/>
            <person name="Aluvathingal J."/>
            <person name="Nadendla S."/>
            <person name="Lowell S."/>
            <person name="Myers T."/>
            <person name="Yan Y."/>
            <person name="Sichtig H."/>
        </authorList>
    </citation>
    <scope>NUCLEOTIDE SEQUENCE [LARGE SCALE GENOMIC DNA]</scope>
    <source>
        <strain evidence="4 5">FDAARGOS_1211</strain>
        <strain evidence="3 6">FDAARGOS_1212</strain>
    </source>
</reference>
<evidence type="ECO:0000313" key="5">
    <source>
        <dbReference type="Proteomes" id="UP000598054"/>
    </source>
</evidence>
<dbReference type="Proteomes" id="UP000598054">
    <property type="component" value="Chromosome"/>
</dbReference>
<feature type="compositionally biased region" description="Basic and acidic residues" evidence="1">
    <location>
        <begin position="427"/>
        <end position="437"/>
    </location>
</feature>
<dbReference type="EMBL" id="CP070245">
    <property type="protein sequence ID" value="QRV34469.1"/>
    <property type="molecule type" value="Genomic_DNA"/>
</dbReference>
<evidence type="ECO:0000313" key="6">
    <source>
        <dbReference type="Proteomes" id="UP000623926"/>
    </source>
</evidence>
<protein>
    <recommendedName>
        <fullName evidence="7">Integral membrane protein</fullName>
    </recommendedName>
</protein>
<keyword evidence="2" id="KW-0472">Membrane</keyword>
<feature type="transmembrane region" description="Helical" evidence="2">
    <location>
        <begin position="144"/>
        <end position="163"/>
    </location>
</feature>
<accession>A0ABD7CVB7</accession>
<feature type="transmembrane region" description="Helical" evidence="2">
    <location>
        <begin position="275"/>
        <end position="294"/>
    </location>
</feature>
<dbReference type="RefSeq" id="WP_063755111.1">
    <property type="nucleotide sequence ID" value="NZ_CP070242.1"/>
</dbReference>
<proteinExistence type="predicted"/>
<evidence type="ECO:0000313" key="3">
    <source>
        <dbReference type="EMBL" id="QRV34469.1"/>
    </source>
</evidence>
<keyword evidence="2" id="KW-0812">Transmembrane</keyword>
<feature type="transmembrane region" description="Helical" evidence="2">
    <location>
        <begin position="65"/>
        <end position="83"/>
    </location>
</feature>
<keyword evidence="5" id="KW-1185">Reference proteome</keyword>
<dbReference type="Proteomes" id="UP000623926">
    <property type="component" value="Chromosome"/>
</dbReference>
<name>A0ABD7CVB7_9ACTN</name>
<gene>
    <name evidence="4" type="ORF">I6J41_23405</name>
    <name evidence="3" type="ORF">I6J42_10605</name>
</gene>
<evidence type="ECO:0000256" key="1">
    <source>
        <dbReference type="SAM" id="MobiDB-lite"/>
    </source>
</evidence>
<feature type="transmembrane region" description="Helical" evidence="2">
    <location>
        <begin position="197"/>
        <end position="216"/>
    </location>
</feature>
<evidence type="ECO:0008006" key="7">
    <source>
        <dbReference type="Google" id="ProtNLM"/>
    </source>
</evidence>
<feature type="compositionally biased region" description="Basic and acidic residues" evidence="1">
    <location>
        <begin position="470"/>
        <end position="484"/>
    </location>
</feature>
<organism evidence="3 6">
    <name type="scientific">Streptomyces californicus</name>
    <dbReference type="NCBI Taxonomy" id="67351"/>
    <lineage>
        <taxon>Bacteria</taxon>
        <taxon>Bacillati</taxon>
        <taxon>Actinomycetota</taxon>
        <taxon>Actinomycetes</taxon>
        <taxon>Kitasatosporales</taxon>
        <taxon>Streptomycetaceae</taxon>
        <taxon>Streptomyces</taxon>
    </lineage>
</organism>
<keyword evidence="2" id="KW-1133">Transmembrane helix</keyword>
<evidence type="ECO:0000256" key="2">
    <source>
        <dbReference type="SAM" id="Phobius"/>
    </source>
</evidence>
<sequence>MNRRLSMALTAYGVGGQALFLVLTEPLKKWIVGFLPPGTTVREVRVFGLSFDGFALRASGHAVGWVPQAVFLTLAALLLYGVFRASTGIRPRIRTVLALAGASLLAAGAAVLITPVVDPGASAALLTYDEWIVRAQIGEVPASAAQFALLTLWLPLIPWLLVWRYRDLPPLRAYFGTAEGETDPAPRAVTGRARRHLVCAGLIPAVLLAVAGGQALRHVRVRHLYQGAPGSSDAAITFDPDLWVPYTPPPLVSEWSGVLYPALRLRPLRTEMVEGWAVTLVVCAVFLTALALALRSIVTRSGDLVQPEGPEDAGTTGPAGAIESADAAEAKRPATSPRPTAYLRLVLKGWYATLLAAVLAAFVDGRVLRWFAPRRESGGAAADQLGVAIGDAVRFGAAWGWATGIACLAVVLLMRRRAARTNPPGGEGERCPVRADEEQAAGEQRTAGEPQSSEERQTAAEPQAAGEPRTASEQRSSEEQRSADESEEQAAHGA</sequence>
<dbReference type="EMBL" id="CP070249">
    <property type="protein sequence ID" value="QRV43339.1"/>
    <property type="molecule type" value="Genomic_DNA"/>
</dbReference>